<evidence type="ECO:0000256" key="2">
    <source>
        <dbReference type="ARBA" id="ARBA00004609"/>
    </source>
</evidence>
<dbReference type="EMBL" id="CAEQ01001156">
    <property type="protein sequence ID" value="CCD13441.1"/>
    <property type="molecule type" value="Genomic_DNA"/>
</dbReference>
<evidence type="ECO:0000256" key="9">
    <source>
        <dbReference type="SAM" id="MobiDB-lite"/>
    </source>
</evidence>
<feature type="compositionally biased region" description="Low complexity" evidence="9">
    <location>
        <begin position="207"/>
        <end position="221"/>
    </location>
</feature>
<evidence type="ECO:0000256" key="4">
    <source>
        <dbReference type="ARBA" id="ARBA00022622"/>
    </source>
</evidence>
<comment type="caution">
    <text evidence="11">The sequence shown here is derived from an EMBL/GenBank/DDBJ whole genome shotgun (WGS) entry which is preliminary data.</text>
</comment>
<keyword evidence="3" id="KW-1003">Cell membrane</keyword>
<keyword evidence="6" id="KW-0472">Membrane</keyword>
<protein>
    <submittedName>
        <fullName evidence="11">WGS project CAEQ00000000 data, annotated contig 1722</fullName>
    </submittedName>
</protein>
<evidence type="ECO:0000313" key="12">
    <source>
        <dbReference type="Proteomes" id="UP000000702"/>
    </source>
</evidence>
<reference evidence="12" key="1">
    <citation type="submission" date="2011-07" db="EMBL/GenBank/DDBJ databases">
        <title>Divergent evolution of antigenic variation in African trypanosomes.</title>
        <authorList>
            <person name="Jackson A.P."/>
            <person name="Berry A."/>
            <person name="Allison H.C."/>
            <person name="Burton P."/>
            <person name="Anderson J."/>
            <person name="Aslett M."/>
            <person name="Brown R."/>
            <person name="Corton N."/>
            <person name="Harris D."/>
            <person name="Hauser H."/>
            <person name="Gamble J."/>
            <person name="Gilderthorp R."/>
            <person name="McQuillan J."/>
            <person name="Quail M.A."/>
            <person name="Sanders M."/>
            <person name="Van Tonder A."/>
            <person name="Ginger M.L."/>
            <person name="Donelson J.E."/>
            <person name="Field M.C."/>
            <person name="Barry J.D."/>
            <person name="Berriman M."/>
            <person name="Hertz-Fowler C."/>
        </authorList>
    </citation>
    <scope>NUCLEOTIDE SEQUENCE [LARGE SCALE GENOMIC DNA]</scope>
    <source>
        <strain evidence="12">IL3000</strain>
    </source>
</reference>
<feature type="region of interest" description="Disordered" evidence="9">
    <location>
        <begin position="173"/>
        <end position="221"/>
    </location>
</feature>
<evidence type="ECO:0000256" key="3">
    <source>
        <dbReference type="ARBA" id="ARBA00022475"/>
    </source>
</evidence>
<evidence type="ECO:0000256" key="6">
    <source>
        <dbReference type="ARBA" id="ARBA00023136"/>
    </source>
</evidence>
<keyword evidence="4" id="KW-0336">GPI-anchor</keyword>
<reference evidence="11 12" key="2">
    <citation type="journal article" date="2012" name="Proc. Natl. Acad. Sci. U.S.A.">
        <title>Antigenic diversity is generated by distinct evolutionary mechanisms in African trypanosome species.</title>
        <authorList>
            <person name="Jackson A.P."/>
            <person name="Berry A."/>
            <person name="Aslett M."/>
            <person name="Allison H.C."/>
            <person name="Burton P."/>
            <person name="Vavrova-Anderson J."/>
            <person name="Brown R."/>
            <person name="Browne H."/>
            <person name="Corton N."/>
            <person name="Hauser H."/>
            <person name="Gamble J."/>
            <person name="Gilderthorp R."/>
            <person name="Marcello L."/>
            <person name="McQuillan J."/>
            <person name="Otto T.D."/>
            <person name="Quail M.A."/>
            <person name="Sanders M.J."/>
            <person name="van Tonder A."/>
            <person name="Ginger M.L."/>
            <person name="Field M.C."/>
            <person name="Barry J.D."/>
            <person name="Hertz-Fowler C."/>
            <person name="Berriman M."/>
        </authorList>
    </citation>
    <scope>NUCLEOTIDE SEQUENCE [LARGE SCALE GENOMIC DNA]</scope>
    <source>
        <strain evidence="11 12">IL3000</strain>
    </source>
</reference>
<dbReference type="Proteomes" id="UP000000702">
    <property type="component" value="Unassembled WGS sequence"/>
</dbReference>
<gene>
    <name evidence="11" type="ORF">TCIL3000_0_41900</name>
</gene>
<comment type="function">
    <text evidence="1">VSG forms a coat on the surface of the parasite. The trypanosome evades the immune response of the host by expressing a series of antigenically distinct VSGs from an estimated 1000 VSG genes.</text>
</comment>
<accession>F9W8A9</accession>
<evidence type="ECO:0000256" key="5">
    <source>
        <dbReference type="ARBA" id="ARBA00022729"/>
    </source>
</evidence>
<comment type="subcellular location">
    <subcellularLocation>
        <location evidence="2">Cell membrane</location>
        <topology evidence="2">Lipid-anchor</topology>
        <topology evidence="2">GPI-anchor</topology>
    </subcellularLocation>
</comment>
<evidence type="ECO:0000259" key="10">
    <source>
        <dbReference type="Pfam" id="PF13206"/>
    </source>
</evidence>
<evidence type="ECO:0000256" key="1">
    <source>
        <dbReference type="ARBA" id="ARBA00002523"/>
    </source>
</evidence>
<keyword evidence="7" id="KW-0325">Glycoprotein</keyword>
<proteinExistence type="predicted"/>
<dbReference type="AlphaFoldDB" id="F9W8A9"/>
<sequence length="236" mass="26392">MQSNYYNNHDNSHHNRLCLCGTYGDKHYPGESVRHDMLCLCTPVPEGPTEGTNDELCGRKTGGLGAAETEGPRMGFGPNAESVKKTWEDIVQSCLRYGVRKGLKNLMEEFNKEVELKKNRLGGEMEDNPTLCGGNALNNTCVNYAGDRPGAESVCARSQTWWQRLYEAIKDEPPEEEIENKQKAEKLEKVETNKPSENNPEIPKVKTLTATTQTTSPGSGTLINRNQWPLLIFLFN</sequence>
<evidence type="ECO:0000256" key="7">
    <source>
        <dbReference type="ARBA" id="ARBA00023180"/>
    </source>
</evidence>
<feature type="domain" description="Trypanosome variant surface glycoprotein B-type N-terminal" evidence="10">
    <location>
        <begin position="13"/>
        <end position="184"/>
    </location>
</feature>
<dbReference type="GO" id="GO:0098552">
    <property type="term" value="C:side of membrane"/>
    <property type="evidence" value="ECO:0007669"/>
    <property type="project" value="UniProtKB-KW"/>
</dbReference>
<keyword evidence="5" id="KW-0732">Signal</keyword>
<evidence type="ECO:0000313" key="11">
    <source>
        <dbReference type="EMBL" id="CCD13441.1"/>
    </source>
</evidence>
<keyword evidence="12" id="KW-1185">Reference proteome</keyword>
<dbReference type="InterPro" id="IPR025932">
    <property type="entry name" value="Trypano_VSG_B_N_dom"/>
</dbReference>
<dbReference type="Pfam" id="PF13206">
    <property type="entry name" value="VSG_B"/>
    <property type="match status" value="1"/>
</dbReference>
<keyword evidence="8" id="KW-0449">Lipoprotein</keyword>
<organism evidence="11 12">
    <name type="scientific">Trypanosoma congolense (strain IL3000)</name>
    <dbReference type="NCBI Taxonomy" id="1068625"/>
    <lineage>
        <taxon>Eukaryota</taxon>
        <taxon>Discoba</taxon>
        <taxon>Euglenozoa</taxon>
        <taxon>Kinetoplastea</taxon>
        <taxon>Metakinetoplastina</taxon>
        <taxon>Trypanosomatida</taxon>
        <taxon>Trypanosomatidae</taxon>
        <taxon>Trypanosoma</taxon>
        <taxon>Nannomonas</taxon>
    </lineage>
</organism>
<dbReference type="VEuPathDB" id="TriTrypDB:TcIL3000_0_41900"/>
<evidence type="ECO:0000256" key="8">
    <source>
        <dbReference type="ARBA" id="ARBA00023288"/>
    </source>
</evidence>
<feature type="compositionally biased region" description="Basic and acidic residues" evidence="9">
    <location>
        <begin position="179"/>
        <end position="194"/>
    </location>
</feature>
<name>F9W8A9_TRYCI</name>
<dbReference type="GO" id="GO:0005886">
    <property type="term" value="C:plasma membrane"/>
    <property type="evidence" value="ECO:0007669"/>
    <property type="project" value="UniProtKB-SubCell"/>
</dbReference>